<dbReference type="SUPFAM" id="SSF52540">
    <property type="entry name" value="P-loop containing nucleoside triphosphate hydrolases"/>
    <property type="match status" value="1"/>
</dbReference>
<dbReference type="InterPro" id="IPR000850">
    <property type="entry name" value="Adenylat/UMP-CMP_kin"/>
</dbReference>
<dbReference type="Pfam" id="PF00406">
    <property type="entry name" value="ADK"/>
    <property type="match status" value="1"/>
</dbReference>
<reference evidence="6" key="1">
    <citation type="submission" date="2025-08" db="UniProtKB">
        <authorList>
            <consortium name="RefSeq"/>
        </authorList>
    </citation>
    <scope>IDENTIFICATION</scope>
    <source>
        <tissue evidence="6">Sperm</tissue>
    </source>
</reference>
<keyword evidence="3 4" id="KW-0418">Kinase</keyword>
<dbReference type="Gene3D" id="3.40.50.300">
    <property type="entry name" value="P-loop containing nucleotide triphosphate hydrolases"/>
    <property type="match status" value="1"/>
</dbReference>
<dbReference type="InterPro" id="IPR033690">
    <property type="entry name" value="Adenylat_kinase_CS"/>
</dbReference>
<dbReference type="Proteomes" id="UP001318040">
    <property type="component" value="Chromosome 38"/>
</dbReference>
<keyword evidence="2" id="KW-0547">Nucleotide-binding</keyword>
<sequence>MAAGSLPRVVFVLGPPGSGKGTICALVSKVFPYAHLSAGSLLRASRCEAVQRRLRNGDIVSSHITIDILTEEMRSLGAWGGSPHPRVSVSPCLRGFLLDGFPRNPENAWSWELDAGRRTETQFVLSLECSAKESLSRCLSRSLGSSARSDDEIDIITKRSLQMSRGSLKRRDNVIASLVCEPLLRSLSPRLWVLLPAIKLDSQVDALPRAASPRSLLK</sequence>
<proteinExistence type="inferred from homology"/>
<dbReference type="InterPro" id="IPR027417">
    <property type="entry name" value="P-loop_NTPase"/>
</dbReference>
<dbReference type="GO" id="GO:0019205">
    <property type="term" value="F:nucleobase-containing compound kinase activity"/>
    <property type="evidence" value="ECO:0007669"/>
    <property type="project" value="InterPro"/>
</dbReference>
<dbReference type="AlphaFoldDB" id="A0AAJ7X7I3"/>
<dbReference type="KEGG" id="pmrn:116950302"/>
<evidence type="ECO:0000313" key="6">
    <source>
        <dbReference type="RefSeq" id="XP_032823912.1"/>
    </source>
</evidence>
<keyword evidence="1 4" id="KW-0808">Transferase</keyword>
<name>A0AAJ7X7I3_PETMA</name>
<dbReference type="GeneID" id="116950302"/>
<evidence type="ECO:0000256" key="1">
    <source>
        <dbReference type="ARBA" id="ARBA00022679"/>
    </source>
</evidence>
<dbReference type="GO" id="GO:0006139">
    <property type="term" value="P:nucleobase-containing compound metabolic process"/>
    <property type="evidence" value="ECO:0007669"/>
    <property type="project" value="InterPro"/>
</dbReference>
<accession>A0AAJ7X7I3</accession>
<dbReference type="CDD" id="cd01428">
    <property type="entry name" value="ADK"/>
    <property type="match status" value="1"/>
</dbReference>
<evidence type="ECO:0000313" key="5">
    <source>
        <dbReference type="Proteomes" id="UP001318040"/>
    </source>
</evidence>
<organism evidence="5 6">
    <name type="scientific">Petromyzon marinus</name>
    <name type="common">Sea lamprey</name>
    <dbReference type="NCBI Taxonomy" id="7757"/>
    <lineage>
        <taxon>Eukaryota</taxon>
        <taxon>Metazoa</taxon>
        <taxon>Chordata</taxon>
        <taxon>Craniata</taxon>
        <taxon>Vertebrata</taxon>
        <taxon>Cyclostomata</taxon>
        <taxon>Hyperoartia</taxon>
        <taxon>Petromyzontiformes</taxon>
        <taxon>Petromyzontidae</taxon>
        <taxon>Petromyzon</taxon>
    </lineage>
</organism>
<gene>
    <name evidence="6" type="primary">LOC116950302</name>
</gene>
<comment type="similarity">
    <text evidence="4">Belongs to the adenylate kinase family.</text>
</comment>
<dbReference type="RefSeq" id="XP_032823912.1">
    <property type="nucleotide sequence ID" value="XM_032968021.1"/>
</dbReference>
<keyword evidence="5" id="KW-1185">Reference proteome</keyword>
<dbReference type="PANTHER" id="PTHR23359">
    <property type="entry name" value="NUCLEOTIDE KINASE"/>
    <property type="match status" value="1"/>
</dbReference>
<dbReference type="PRINTS" id="PR00094">
    <property type="entry name" value="ADENYLTKNASE"/>
</dbReference>
<dbReference type="PROSITE" id="PS00113">
    <property type="entry name" value="ADENYLATE_KINASE"/>
    <property type="match status" value="1"/>
</dbReference>
<protein>
    <submittedName>
        <fullName evidence="6">UMP-CMP kinase 2-like isoform X1</fullName>
    </submittedName>
</protein>
<evidence type="ECO:0000256" key="2">
    <source>
        <dbReference type="ARBA" id="ARBA00022741"/>
    </source>
</evidence>
<dbReference type="GO" id="GO:0005524">
    <property type="term" value="F:ATP binding"/>
    <property type="evidence" value="ECO:0007669"/>
    <property type="project" value="InterPro"/>
</dbReference>
<evidence type="ECO:0000256" key="4">
    <source>
        <dbReference type="RuleBase" id="RU003330"/>
    </source>
</evidence>
<evidence type="ECO:0000256" key="3">
    <source>
        <dbReference type="ARBA" id="ARBA00022777"/>
    </source>
</evidence>